<dbReference type="PANTHER" id="PTHR15157">
    <property type="entry name" value="UV RADIATION RESISTANCE-ASSOCIATED GENE PROTEIN"/>
    <property type="match status" value="1"/>
</dbReference>
<dbReference type="RefSeq" id="XP_009526412.1">
    <property type="nucleotide sequence ID" value="XM_009528117.1"/>
</dbReference>
<evidence type="ECO:0000313" key="4">
    <source>
        <dbReference type="EMBL" id="EGZ17354.1"/>
    </source>
</evidence>
<keyword evidence="5" id="KW-1185">Reference proteome</keyword>
<dbReference type="AlphaFoldDB" id="G4ZDB9"/>
<dbReference type="GeneID" id="20663454"/>
<feature type="compositionally biased region" description="Low complexity" evidence="3">
    <location>
        <begin position="183"/>
        <end position="192"/>
    </location>
</feature>
<protein>
    <recommendedName>
        <fullName evidence="6">C2 domain-containing protein</fullName>
    </recommendedName>
</protein>
<dbReference type="GO" id="GO:0005768">
    <property type="term" value="C:endosome"/>
    <property type="evidence" value="ECO:0007669"/>
    <property type="project" value="TreeGrafter"/>
</dbReference>
<reference evidence="4 5" key="1">
    <citation type="journal article" date="2006" name="Science">
        <title>Phytophthora genome sequences uncover evolutionary origins and mechanisms of pathogenesis.</title>
        <authorList>
            <person name="Tyler B.M."/>
            <person name="Tripathy S."/>
            <person name="Zhang X."/>
            <person name="Dehal P."/>
            <person name="Jiang R.H."/>
            <person name="Aerts A."/>
            <person name="Arredondo F.D."/>
            <person name="Baxter L."/>
            <person name="Bensasson D."/>
            <person name="Beynon J.L."/>
            <person name="Chapman J."/>
            <person name="Damasceno C.M."/>
            <person name="Dorrance A.E."/>
            <person name="Dou D."/>
            <person name="Dickerman A.W."/>
            <person name="Dubchak I.L."/>
            <person name="Garbelotto M."/>
            <person name="Gijzen M."/>
            <person name="Gordon S.G."/>
            <person name="Govers F."/>
            <person name="Grunwald N.J."/>
            <person name="Huang W."/>
            <person name="Ivors K.L."/>
            <person name="Jones R.W."/>
            <person name="Kamoun S."/>
            <person name="Krampis K."/>
            <person name="Lamour K.H."/>
            <person name="Lee M.K."/>
            <person name="McDonald W.H."/>
            <person name="Medina M."/>
            <person name="Meijer H.J."/>
            <person name="Nordberg E.K."/>
            <person name="Maclean D.J."/>
            <person name="Ospina-Giraldo M.D."/>
            <person name="Morris P.F."/>
            <person name="Phuntumart V."/>
            <person name="Putnam N.H."/>
            <person name="Rash S."/>
            <person name="Rose J.K."/>
            <person name="Sakihama Y."/>
            <person name="Salamov A.A."/>
            <person name="Savidor A."/>
            <person name="Scheuring C.F."/>
            <person name="Smith B.M."/>
            <person name="Sobral B.W."/>
            <person name="Terry A."/>
            <person name="Torto-Alalibo T.A."/>
            <person name="Win J."/>
            <person name="Xu Z."/>
            <person name="Zhang H."/>
            <person name="Grigoriev I.V."/>
            <person name="Rokhsar D.S."/>
            <person name="Boore J.L."/>
        </authorList>
    </citation>
    <scope>NUCLEOTIDE SEQUENCE [LARGE SCALE GENOMIC DNA]</scope>
    <source>
        <strain evidence="4 5">P6497</strain>
    </source>
</reference>
<dbReference type="GO" id="GO:0035493">
    <property type="term" value="P:SNARE complex assembly"/>
    <property type="evidence" value="ECO:0007669"/>
    <property type="project" value="TreeGrafter"/>
</dbReference>
<dbReference type="OMA" id="EYPLYKK"/>
<dbReference type="PANTHER" id="PTHR15157:SF5">
    <property type="entry name" value="UV RADIATION RESISTANCE-ASSOCIATED GENE PROTEIN"/>
    <property type="match status" value="1"/>
</dbReference>
<evidence type="ECO:0000256" key="1">
    <source>
        <dbReference type="ARBA" id="ARBA00023054"/>
    </source>
</evidence>
<dbReference type="GO" id="GO:0000149">
    <property type="term" value="F:SNARE binding"/>
    <property type="evidence" value="ECO:0007669"/>
    <property type="project" value="TreeGrafter"/>
</dbReference>
<dbReference type="GO" id="GO:0000323">
    <property type="term" value="C:lytic vacuole"/>
    <property type="evidence" value="ECO:0007669"/>
    <property type="project" value="TreeGrafter"/>
</dbReference>
<dbReference type="InParanoid" id="G4ZDB9"/>
<feature type="region of interest" description="Disordered" evidence="3">
    <location>
        <begin position="165"/>
        <end position="192"/>
    </location>
</feature>
<evidence type="ECO:0000256" key="2">
    <source>
        <dbReference type="SAM" id="Coils"/>
    </source>
</evidence>
<accession>G4ZDB9</accession>
<dbReference type="Proteomes" id="UP000002640">
    <property type="component" value="Unassembled WGS sequence"/>
</dbReference>
<organism evidence="4 5">
    <name type="scientific">Phytophthora sojae (strain P6497)</name>
    <name type="common">Soybean stem and root rot agent</name>
    <name type="synonym">Phytophthora megasperma f. sp. glycines</name>
    <dbReference type="NCBI Taxonomy" id="1094619"/>
    <lineage>
        <taxon>Eukaryota</taxon>
        <taxon>Sar</taxon>
        <taxon>Stramenopiles</taxon>
        <taxon>Oomycota</taxon>
        <taxon>Peronosporomycetes</taxon>
        <taxon>Peronosporales</taxon>
        <taxon>Peronosporaceae</taxon>
        <taxon>Phytophthora</taxon>
    </lineage>
</organism>
<dbReference type="EMBL" id="JH159154">
    <property type="protein sequence ID" value="EGZ17354.1"/>
    <property type="molecule type" value="Genomic_DNA"/>
</dbReference>
<feature type="coiled-coil region" evidence="2">
    <location>
        <begin position="282"/>
        <end position="354"/>
    </location>
</feature>
<evidence type="ECO:0000313" key="5">
    <source>
        <dbReference type="Proteomes" id="UP000002640"/>
    </source>
</evidence>
<evidence type="ECO:0008006" key="6">
    <source>
        <dbReference type="Google" id="ProtNLM"/>
    </source>
</evidence>
<dbReference type="STRING" id="1094619.G4ZDB9"/>
<proteinExistence type="predicted"/>
<name>G4ZDB9_PHYSP</name>
<dbReference type="KEGG" id="psoj:PHYSODRAFT_560019"/>
<gene>
    <name evidence="4" type="ORF">PHYSODRAFT_560019</name>
</gene>
<feature type="compositionally biased region" description="Basic residues" evidence="3">
    <location>
        <begin position="127"/>
        <end position="137"/>
    </location>
</feature>
<sequence length="569" mass="63474">MMTPSSIAGSFGGAINMTASSIPPAWNTQPPAGRSATVTLQQLSGFSMRNLSVHGTSGGSLLNVYFKLVVDGRVVYESEVARNTLNPVWVPFQSEDDDEDGGLAGVETLLSGGTRFDIVVVRVHDRKTAKRPRRKSRSMSDRLSFGDDAPINNSRCFADAKNSFDEADDSGANDAMTDTETPSHASSSNGSAANDVFEEDILSLSFGVRELEPLPVALTDLSNLPLNTCLFEFSGHIYVHRMVLELLAESGVIAPKHSRRKGSVIPLKDYSLHEGVDALEKILTTRQKIAELTKTNAEMKERIRNKLLHSQQRIAREQQRAALEERVRLARAQVADERHTLERLRNVMQDERRTFETDIHIPKALLSTMQMSVRYKEERQNILDRRCEVLRAAHKIRSRQAVLVRQLGTVYPIEYVGAGEYSIRGIRIANSDLTGGGRTDEEMISTALGYIAHLVFMLSKYLQVNLRYRVVPYSSRSFLKDEINDPQGEYPLYKKGADKDRHEKAIRFLRRNVQQLLFSRSLDPTQDSPILAQLKSLADSESAWLANDRTLSNNTSSVNGAEASAIVPR</sequence>
<feature type="region of interest" description="Disordered" evidence="3">
    <location>
        <begin position="127"/>
        <end position="146"/>
    </location>
</feature>
<dbReference type="SMR" id="G4ZDB9"/>
<keyword evidence="1 2" id="KW-0175">Coiled coil</keyword>
<evidence type="ECO:0000256" key="3">
    <source>
        <dbReference type="SAM" id="MobiDB-lite"/>
    </source>
</evidence>